<gene>
    <name evidence="8" type="ORF">SAMN02910280_1674</name>
</gene>
<keyword evidence="5 6" id="KW-0472">Membrane</keyword>
<evidence type="ECO:0000256" key="6">
    <source>
        <dbReference type="SAM" id="Phobius"/>
    </source>
</evidence>
<dbReference type="AlphaFoldDB" id="A0A1K1N3D5"/>
<feature type="transmembrane region" description="Helical" evidence="6">
    <location>
        <begin position="351"/>
        <end position="371"/>
    </location>
</feature>
<dbReference type="RefSeq" id="WP_072299976.1">
    <property type="nucleotide sequence ID" value="NZ_FPIP01000003.1"/>
</dbReference>
<name>A0A1K1N3D5_RUMFL</name>
<protein>
    <submittedName>
        <fullName evidence="8">ABC-2 type transport system permease protein</fullName>
    </submittedName>
</protein>
<dbReference type="InterPro" id="IPR013525">
    <property type="entry name" value="ABC2_TM"/>
</dbReference>
<keyword evidence="4 6" id="KW-1133">Transmembrane helix</keyword>
<dbReference type="InterPro" id="IPR051449">
    <property type="entry name" value="ABC-2_transporter_component"/>
</dbReference>
<dbReference type="EMBL" id="FPIP01000003">
    <property type="protein sequence ID" value="SFW29920.1"/>
    <property type="molecule type" value="Genomic_DNA"/>
</dbReference>
<evidence type="ECO:0000313" key="9">
    <source>
        <dbReference type="Proteomes" id="UP000183461"/>
    </source>
</evidence>
<feature type="transmembrane region" description="Helical" evidence="6">
    <location>
        <begin position="408"/>
        <end position="430"/>
    </location>
</feature>
<dbReference type="Pfam" id="PF12698">
    <property type="entry name" value="ABC2_membrane_3"/>
    <property type="match status" value="1"/>
</dbReference>
<dbReference type="GO" id="GO:0005886">
    <property type="term" value="C:plasma membrane"/>
    <property type="evidence" value="ECO:0007669"/>
    <property type="project" value="UniProtKB-SubCell"/>
</dbReference>
<evidence type="ECO:0000313" key="8">
    <source>
        <dbReference type="EMBL" id="SFW29920.1"/>
    </source>
</evidence>
<organism evidence="8 9">
    <name type="scientific">Ruminococcus flavefaciens</name>
    <dbReference type="NCBI Taxonomy" id="1265"/>
    <lineage>
        <taxon>Bacteria</taxon>
        <taxon>Bacillati</taxon>
        <taxon>Bacillota</taxon>
        <taxon>Clostridia</taxon>
        <taxon>Eubacteriales</taxon>
        <taxon>Oscillospiraceae</taxon>
        <taxon>Ruminococcus</taxon>
    </lineage>
</organism>
<feature type="transmembrane region" description="Helical" evidence="6">
    <location>
        <begin position="243"/>
        <end position="268"/>
    </location>
</feature>
<keyword evidence="2" id="KW-1003">Cell membrane</keyword>
<dbReference type="Proteomes" id="UP000183461">
    <property type="component" value="Unassembled WGS sequence"/>
</dbReference>
<evidence type="ECO:0000256" key="4">
    <source>
        <dbReference type="ARBA" id="ARBA00022989"/>
    </source>
</evidence>
<sequence>MKFINLLKKELSELINKQMIFSLIFTIAIFFIMGNVMESATSEIVEEAKSNKLSICNMDDSDIVKEMIDSFKENGSEINLVTVEGDNYASAFKNHKKLKGFVVIPKGFGEAVEKGKKPEVYSVSKVQGAAAFSNMTSGPENTLSSVTLFVSQKLADQKGVSKEQLLTIEDPLTVTEHTVVADKSAQVSMGSIVTKLMMQNMVLPIIIVLLIMMTSQSLISSISNEKIDKTLETLLSTPVSRGSVITAKMLAAAIVALLNAGVMMVGFTSYTAGMMGSMTSDITSAIPQDAAESAKGALSGIMSSGEALKQLGLQLGAFDYVLIGVQLFITIMICLALSIILGALVNDSKSAQTMILPIVMMVMIPWMITMFTDVNSLPTAAKYVIYAIPFTHTFTAMSNLMFGNTTEFWLGLGYQIIVFAVVMFFALKLFKSDKILTISLNLGQKSKFKKSRKTTED</sequence>
<proteinExistence type="predicted"/>
<keyword evidence="3 6" id="KW-0812">Transmembrane</keyword>
<feature type="transmembrane region" description="Helical" evidence="6">
    <location>
        <begin position="20"/>
        <end position="37"/>
    </location>
</feature>
<accession>A0A1K1N3D5</accession>
<dbReference type="PANTHER" id="PTHR30294">
    <property type="entry name" value="MEMBRANE COMPONENT OF ABC TRANSPORTER YHHJ-RELATED"/>
    <property type="match status" value="1"/>
</dbReference>
<feature type="transmembrane region" description="Helical" evidence="6">
    <location>
        <begin position="320"/>
        <end position="345"/>
    </location>
</feature>
<evidence type="ECO:0000256" key="3">
    <source>
        <dbReference type="ARBA" id="ARBA00022692"/>
    </source>
</evidence>
<feature type="domain" description="ABC-2 type transporter transmembrane" evidence="7">
    <location>
        <begin position="19"/>
        <end position="427"/>
    </location>
</feature>
<evidence type="ECO:0000256" key="1">
    <source>
        <dbReference type="ARBA" id="ARBA00004651"/>
    </source>
</evidence>
<evidence type="ECO:0000256" key="5">
    <source>
        <dbReference type="ARBA" id="ARBA00023136"/>
    </source>
</evidence>
<dbReference type="GO" id="GO:0140359">
    <property type="term" value="F:ABC-type transporter activity"/>
    <property type="evidence" value="ECO:0007669"/>
    <property type="project" value="InterPro"/>
</dbReference>
<evidence type="ECO:0000256" key="2">
    <source>
        <dbReference type="ARBA" id="ARBA00022475"/>
    </source>
</evidence>
<dbReference type="Gene3D" id="3.40.1710.10">
    <property type="entry name" value="abc type-2 transporter like domain"/>
    <property type="match status" value="1"/>
</dbReference>
<reference evidence="8 9" key="1">
    <citation type="submission" date="2016-11" db="EMBL/GenBank/DDBJ databases">
        <authorList>
            <person name="Jaros S."/>
            <person name="Januszkiewicz K."/>
            <person name="Wedrychowicz H."/>
        </authorList>
    </citation>
    <scope>NUCLEOTIDE SEQUENCE [LARGE SCALE GENOMIC DNA]</scope>
    <source>
        <strain evidence="8 9">YL228</strain>
    </source>
</reference>
<evidence type="ECO:0000259" key="7">
    <source>
        <dbReference type="Pfam" id="PF12698"/>
    </source>
</evidence>
<feature type="transmembrane region" description="Helical" evidence="6">
    <location>
        <begin position="201"/>
        <end position="223"/>
    </location>
</feature>
<dbReference type="PANTHER" id="PTHR30294:SF29">
    <property type="entry name" value="MULTIDRUG ABC TRANSPORTER PERMEASE YBHS-RELATED"/>
    <property type="match status" value="1"/>
</dbReference>
<comment type="subcellular location">
    <subcellularLocation>
        <location evidence="1">Cell membrane</location>
        <topology evidence="1">Multi-pass membrane protein</topology>
    </subcellularLocation>
</comment>